<name>A0A7C9DBQ4_OPUST</name>
<protein>
    <submittedName>
        <fullName evidence="1">Uncharacterized protein</fullName>
    </submittedName>
</protein>
<proteinExistence type="predicted"/>
<reference evidence="1" key="1">
    <citation type="journal article" date="2013" name="J. Plant Res.">
        <title>Effect of fungi and light on seed germination of three Opuntia species from semiarid lands of central Mexico.</title>
        <authorList>
            <person name="Delgado-Sanchez P."/>
            <person name="Jimenez-Bremont J.F."/>
            <person name="Guerrero-Gonzalez Mde L."/>
            <person name="Flores J."/>
        </authorList>
    </citation>
    <scope>NUCLEOTIDE SEQUENCE</scope>
    <source>
        <tissue evidence="1">Cladode</tissue>
    </source>
</reference>
<reference evidence="1" key="2">
    <citation type="submission" date="2020-07" db="EMBL/GenBank/DDBJ databases">
        <authorList>
            <person name="Vera ALvarez R."/>
            <person name="Arias-Moreno D.M."/>
            <person name="Jimenez-Jacinto V."/>
            <person name="Jimenez-Bremont J.F."/>
            <person name="Swaminathan K."/>
            <person name="Moose S.P."/>
            <person name="Guerrero-Gonzalez M.L."/>
            <person name="Marino-Ramirez L."/>
            <person name="Landsman D."/>
            <person name="Rodriguez-Kessler M."/>
            <person name="Delgado-Sanchez P."/>
        </authorList>
    </citation>
    <scope>NUCLEOTIDE SEQUENCE</scope>
    <source>
        <tissue evidence="1">Cladode</tissue>
    </source>
</reference>
<sequence length="113" mass="12105">MASSFISSSPFTQYHPSSFQIPTSTVTMPYFTITTTFSNFPAAVTGGLTSTCHRIPAMVSTDHCLMCSIGACTTQRSHLQASYSNVGRSQSTELKSMKSMGCLTSFRAVGSQP</sequence>
<accession>A0A7C9DBQ4</accession>
<organism evidence="1">
    <name type="scientific">Opuntia streptacantha</name>
    <name type="common">Prickly pear cactus</name>
    <name type="synonym">Opuntia cardona</name>
    <dbReference type="NCBI Taxonomy" id="393608"/>
    <lineage>
        <taxon>Eukaryota</taxon>
        <taxon>Viridiplantae</taxon>
        <taxon>Streptophyta</taxon>
        <taxon>Embryophyta</taxon>
        <taxon>Tracheophyta</taxon>
        <taxon>Spermatophyta</taxon>
        <taxon>Magnoliopsida</taxon>
        <taxon>eudicotyledons</taxon>
        <taxon>Gunneridae</taxon>
        <taxon>Pentapetalae</taxon>
        <taxon>Caryophyllales</taxon>
        <taxon>Cactineae</taxon>
        <taxon>Cactaceae</taxon>
        <taxon>Opuntioideae</taxon>
        <taxon>Opuntia</taxon>
    </lineage>
</organism>
<evidence type="ECO:0000313" key="1">
    <source>
        <dbReference type="EMBL" id="MBA4633449.1"/>
    </source>
</evidence>
<dbReference type="AlphaFoldDB" id="A0A7C9DBQ4"/>
<dbReference type="EMBL" id="GISG01086886">
    <property type="protein sequence ID" value="MBA4633449.1"/>
    <property type="molecule type" value="Transcribed_RNA"/>
</dbReference>